<dbReference type="EMBL" id="JAKJXO020000007">
    <property type="protein sequence ID" value="KAL1602394.1"/>
    <property type="molecule type" value="Genomic_DNA"/>
</dbReference>
<keyword evidence="2" id="KW-1185">Reference proteome</keyword>
<gene>
    <name evidence="1" type="ORF">SLS60_005810</name>
</gene>
<organism evidence="1 2">
    <name type="scientific">Paraconiothyrium brasiliense</name>
    <dbReference type="NCBI Taxonomy" id="300254"/>
    <lineage>
        <taxon>Eukaryota</taxon>
        <taxon>Fungi</taxon>
        <taxon>Dikarya</taxon>
        <taxon>Ascomycota</taxon>
        <taxon>Pezizomycotina</taxon>
        <taxon>Dothideomycetes</taxon>
        <taxon>Pleosporomycetidae</taxon>
        <taxon>Pleosporales</taxon>
        <taxon>Massarineae</taxon>
        <taxon>Didymosphaeriaceae</taxon>
        <taxon>Paraconiothyrium</taxon>
    </lineage>
</organism>
<evidence type="ECO:0000313" key="2">
    <source>
        <dbReference type="Proteomes" id="UP001521785"/>
    </source>
</evidence>
<proteinExistence type="predicted"/>
<reference evidence="1 2" key="1">
    <citation type="submission" date="2024-02" db="EMBL/GenBank/DDBJ databases">
        <title>De novo assembly and annotation of 12 fungi associated with fruit tree decline syndrome in Ontario, Canada.</title>
        <authorList>
            <person name="Sulman M."/>
            <person name="Ellouze W."/>
            <person name="Ilyukhin E."/>
        </authorList>
    </citation>
    <scope>NUCLEOTIDE SEQUENCE [LARGE SCALE GENOMIC DNA]</scope>
    <source>
        <strain evidence="1 2">M42-189</strain>
    </source>
</reference>
<protein>
    <recommendedName>
        <fullName evidence="3">EF-hand domain-containing protein</fullName>
    </recommendedName>
</protein>
<evidence type="ECO:0008006" key="3">
    <source>
        <dbReference type="Google" id="ProtNLM"/>
    </source>
</evidence>
<accession>A0ABR3RD70</accession>
<evidence type="ECO:0000313" key="1">
    <source>
        <dbReference type="EMBL" id="KAL1602394.1"/>
    </source>
</evidence>
<dbReference type="Proteomes" id="UP001521785">
    <property type="component" value="Unassembled WGS sequence"/>
</dbReference>
<comment type="caution">
    <text evidence="1">The sequence shown here is derived from an EMBL/GenBank/DDBJ whole genome shotgun (WGS) entry which is preliminary data.</text>
</comment>
<name>A0ABR3RD70_9PLEO</name>
<sequence>MGPKPRETTPPEAPLAVPISATSPKEVWDSIRALCGKYKRNGRTFLHWVRCLSKVPIKTWKENGETRIDLVSLKQGVDDIVARRLYLPGYVRAALADIIDQRKEVSDLYVKLEWPHLSQSTLGHRKYMEEMARMKVLLDTLDPPPTVIDTGNHSADVANTNYFHLLRSEYDNLEDEDEAEVMVIDGDQLWEEMKIAEAVALLIYLLYQALIRYKAGVASPASLAAAAWVAIEAHTLTLGICCSLTFQTGLDERRLLKKLDDMHTKGKYQALEILPLHQYVDQFRRMAEDVFPTSHAVIRSKLESMKLKAANMIQNDLQHSQHSIEHTSSVLKQLLVDSHSVAMDVPDDDVASLCQSWYQSLPLISTISRYVASRSHKDALFATVDAMFLLQTTAAAARGSDDGMIEKSFYRVTGFAVSVKHFIKKIPQPIIILFEPQLFRKLDNVSNLCDLIEHAPMSTATAFPWALGTQVLAILKALDAATPDMIHQHMIVGVVVHAYNALRRKVQGFERIAIFEALSTVVESEVFIEKSPPTADFHETFLRYSKNHASILHDVSEANDGESDRRGPSVVHSCPFPTGELQVEITEALRETSINPESLPAAAEWTVIQTMEEMRSAADREFAGPVPVARVNFIAVFLLCAEVLMIFDKSTKVLLTADQASWMVNKTVKILEELDTTGTGVISGTGYVAALAAAFRTFANRSKDGILWSKM</sequence>